<evidence type="ECO:0000313" key="2">
    <source>
        <dbReference type="Proteomes" id="UP000053660"/>
    </source>
</evidence>
<dbReference type="OrthoDB" id="5863259at2759"/>
<sequence>MTGRWLGGDGRTARSWALSLATANRQFVEMGERSMVDRHLGEVLATKFGVCNKSREWIRQHSLQGPADEQLLALTHLKDIASYVKNLTGGAMVLAWHDMLKSFDTRIIADLRLATLIEPVIWDYSEQIVTMPEEGFAALATNFPAVWASSAYKGANYPSAMYIDIRHYETNNHAWIRTKIAQEQKFKFEGIIITGWQR</sequence>
<dbReference type="InterPro" id="IPR038901">
    <property type="entry name" value="HEXDC-like"/>
</dbReference>
<dbReference type="PANTHER" id="PTHR21040">
    <property type="entry name" value="BCDNA.GH04120"/>
    <property type="match status" value="1"/>
</dbReference>
<dbReference type="SUPFAM" id="SSF51445">
    <property type="entry name" value="(Trans)glycosidases"/>
    <property type="match status" value="1"/>
</dbReference>
<evidence type="ECO:0008006" key="3">
    <source>
        <dbReference type="Google" id="ProtNLM"/>
    </source>
</evidence>
<accession>A0A0B1SVD8</accession>
<protein>
    <recommendedName>
        <fullName evidence="3">Beta-N-acetylhexosaminidase</fullName>
    </recommendedName>
</protein>
<dbReference type="PANTHER" id="PTHR21040:SF4">
    <property type="entry name" value="BETA-N-ACETYLHEXOSAMINIDASE"/>
    <property type="match status" value="1"/>
</dbReference>
<keyword evidence="2" id="KW-1185">Reference proteome</keyword>
<dbReference type="Gene3D" id="3.20.20.80">
    <property type="entry name" value="Glycosidases"/>
    <property type="match status" value="1"/>
</dbReference>
<gene>
    <name evidence="1" type="ORF">OESDEN_12348</name>
</gene>
<dbReference type="InterPro" id="IPR017853">
    <property type="entry name" value="GH"/>
</dbReference>
<evidence type="ECO:0000313" key="1">
    <source>
        <dbReference type="EMBL" id="KHJ87866.1"/>
    </source>
</evidence>
<dbReference type="Proteomes" id="UP000053660">
    <property type="component" value="Unassembled WGS sequence"/>
</dbReference>
<dbReference type="AlphaFoldDB" id="A0A0B1SVD8"/>
<proteinExistence type="predicted"/>
<name>A0A0B1SVD8_OESDE</name>
<reference evidence="1 2" key="1">
    <citation type="submission" date="2014-03" db="EMBL/GenBank/DDBJ databases">
        <title>Draft genome of the hookworm Oesophagostomum dentatum.</title>
        <authorList>
            <person name="Mitreva M."/>
        </authorList>
    </citation>
    <scope>NUCLEOTIDE SEQUENCE [LARGE SCALE GENOMIC DNA]</scope>
    <source>
        <strain evidence="1 2">OD-Hann</strain>
    </source>
</reference>
<dbReference type="GO" id="GO:0015929">
    <property type="term" value="F:hexosaminidase activity"/>
    <property type="evidence" value="ECO:0007669"/>
    <property type="project" value="InterPro"/>
</dbReference>
<dbReference type="EMBL" id="KN556859">
    <property type="protein sequence ID" value="KHJ87866.1"/>
    <property type="molecule type" value="Genomic_DNA"/>
</dbReference>
<organism evidence="1 2">
    <name type="scientific">Oesophagostomum dentatum</name>
    <name type="common">Nodular worm</name>
    <dbReference type="NCBI Taxonomy" id="61180"/>
    <lineage>
        <taxon>Eukaryota</taxon>
        <taxon>Metazoa</taxon>
        <taxon>Ecdysozoa</taxon>
        <taxon>Nematoda</taxon>
        <taxon>Chromadorea</taxon>
        <taxon>Rhabditida</taxon>
        <taxon>Rhabditina</taxon>
        <taxon>Rhabditomorpha</taxon>
        <taxon>Strongyloidea</taxon>
        <taxon>Strongylidae</taxon>
        <taxon>Oesophagostomum</taxon>
    </lineage>
</organism>